<evidence type="ECO:0000313" key="4">
    <source>
        <dbReference type="Proteomes" id="UP000001937"/>
    </source>
</evidence>
<reference evidence="3 4" key="1">
    <citation type="journal article" date="2007" name="Genome Res.">
        <title>Genome characteristics of facultatively symbiotic Frankia sp. strains reflect host range and host plant biogeography.</title>
        <authorList>
            <person name="Normand P."/>
            <person name="Lapierre P."/>
            <person name="Tisa L.S."/>
            <person name="Gogarten J.P."/>
            <person name="Alloisio N."/>
            <person name="Bagnarol E."/>
            <person name="Bassi C.A."/>
            <person name="Berry A.M."/>
            <person name="Bickhart D.M."/>
            <person name="Choisne N."/>
            <person name="Couloux A."/>
            <person name="Cournoyer B."/>
            <person name="Cruveiller S."/>
            <person name="Daubin V."/>
            <person name="Demange N."/>
            <person name="Francino M.P."/>
            <person name="Goltsman E."/>
            <person name="Huang Y."/>
            <person name="Kopp O.R."/>
            <person name="Labarre L."/>
            <person name="Lapidus A."/>
            <person name="Lavire C."/>
            <person name="Marechal J."/>
            <person name="Martinez M."/>
            <person name="Mastronunzio J.E."/>
            <person name="Mullin B.C."/>
            <person name="Niemann J."/>
            <person name="Pujic P."/>
            <person name="Rawnsley T."/>
            <person name="Rouy Z."/>
            <person name="Schenowitz C."/>
            <person name="Sellstedt A."/>
            <person name="Tavares F."/>
            <person name="Tomkins J.P."/>
            <person name="Vallenet D."/>
            <person name="Valverde C."/>
            <person name="Wall L.G."/>
            <person name="Wang Y."/>
            <person name="Medigue C."/>
            <person name="Benson D.R."/>
        </authorList>
    </citation>
    <scope>NUCLEOTIDE SEQUENCE [LARGE SCALE GENOMIC DNA]</scope>
    <source>
        <strain evidence="4">DSM 45818 / CECT 9043 / CcI3</strain>
    </source>
</reference>
<comment type="similarity">
    <text evidence="1">Belongs to the protein-tyrosine phosphatase family.</text>
</comment>
<dbReference type="PROSITE" id="PS00383">
    <property type="entry name" value="TYR_PHOSPHATASE_1"/>
    <property type="match status" value="1"/>
</dbReference>
<dbReference type="Proteomes" id="UP000001937">
    <property type="component" value="Chromosome"/>
</dbReference>
<accession>Q2J7B2</accession>
<dbReference type="SUPFAM" id="SSF52799">
    <property type="entry name" value="(Phosphotyrosine protein) phosphatases II"/>
    <property type="match status" value="1"/>
</dbReference>
<feature type="domain" description="Tyrosine specific protein phosphatases" evidence="2">
    <location>
        <begin position="108"/>
        <end position="155"/>
    </location>
</feature>
<organism evidence="3 4">
    <name type="scientific">Frankia casuarinae (strain DSM 45818 / CECT 9043 / HFP020203 / CcI3)</name>
    <dbReference type="NCBI Taxonomy" id="106370"/>
    <lineage>
        <taxon>Bacteria</taxon>
        <taxon>Bacillati</taxon>
        <taxon>Actinomycetota</taxon>
        <taxon>Actinomycetes</taxon>
        <taxon>Frankiales</taxon>
        <taxon>Frankiaceae</taxon>
        <taxon>Frankia</taxon>
    </lineage>
</organism>
<evidence type="ECO:0000313" key="3">
    <source>
        <dbReference type="EMBL" id="ABD12830.1"/>
    </source>
</evidence>
<protein>
    <submittedName>
        <fullName evidence="3">Protein tyrosine/serine phosphatase</fullName>
    </submittedName>
</protein>
<dbReference type="GO" id="GO:0004721">
    <property type="term" value="F:phosphoprotein phosphatase activity"/>
    <property type="evidence" value="ECO:0007669"/>
    <property type="project" value="InterPro"/>
</dbReference>
<dbReference type="HOGENOM" id="CLU_057546_3_0_11"/>
<dbReference type="Pfam" id="PF13350">
    <property type="entry name" value="Y_phosphatase3"/>
    <property type="match status" value="1"/>
</dbReference>
<dbReference type="InterPro" id="IPR000387">
    <property type="entry name" value="Tyr_Pase_dom"/>
</dbReference>
<dbReference type="eggNOG" id="COG2365">
    <property type="taxonomic scope" value="Bacteria"/>
</dbReference>
<dbReference type="PhylomeDB" id="Q2J7B2"/>
<gene>
    <name evidence="3" type="ordered locus">Francci3_3477</name>
</gene>
<dbReference type="Gene3D" id="3.90.190.10">
    <property type="entry name" value="Protein tyrosine phosphatase superfamily"/>
    <property type="match status" value="1"/>
</dbReference>
<evidence type="ECO:0000256" key="1">
    <source>
        <dbReference type="ARBA" id="ARBA00009580"/>
    </source>
</evidence>
<dbReference type="PANTHER" id="PTHR31126:SF1">
    <property type="entry name" value="TYROSINE SPECIFIC PROTEIN PHOSPHATASES DOMAIN-CONTAINING PROTEIN"/>
    <property type="match status" value="1"/>
</dbReference>
<dbReference type="PANTHER" id="PTHR31126">
    <property type="entry name" value="TYROSINE-PROTEIN PHOSPHATASE"/>
    <property type="match status" value="1"/>
</dbReference>
<dbReference type="EMBL" id="CP000249">
    <property type="protein sequence ID" value="ABD12830.1"/>
    <property type="molecule type" value="Genomic_DNA"/>
</dbReference>
<proteinExistence type="inferred from homology"/>
<dbReference type="InterPro" id="IPR026893">
    <property type="entry name" value="Tyr/Ser_Pase_IphP-type"/>
</dbReference>
<name>Q2J7B2_FRACC</name>
<dbReference type="PROSITE" id="PS50056">
    <property type="entry name" value="TYR_PHOSPHATASE_2"/>
    <property type="match status" value="1"/>
</dbReference>
<dbReference type="KEGG" id="fra:Francci3_3477"/>
<keyword evidence="4" id="KW-1185">Reference proteome</keyword>
<dbReference type="AlphaFoldDB" id="Q2J7B2"/>
<dbReference type="InterPro" id="IPR016130">
    <property type="entry name" value="Tyr_Pase_AS"/>
</dbReference>
<evidence type="ECO:0000259" key="2">
    <source>
        <dbReference type="PROSITE" id="PS50056"/>
    </source>
</evidence>
<dbReference type="InterPro" id="IPR029021">
    <property type="entry name" value="Prot-tyrosine_phosphatase-like"/>
</dbReference>
<dbReference type="STRING" id="106370.Francci3_3477"/>
<sequence length="245" mass="26654">MSGCDNARDLGGLPTLDGATTRWGVFLRTDSVQALTDGDVLTLRETFGLRMVIDLRAKEEAEREGRGPLAYEPVTYHNLSFLPGEWVMPDDPRYPAIVKDRDSADRIEHYLDYLRLAGDSVARALRLLAQPTAGPALFHCAAGKDRTGVLAALLLSLVGVHPEAIVADYVQTNERIDRVNARLADRPSYNHSVTLLTSGHLACRPEVMRGFLAGVDAGWGGPAAWARHAGLTETDLRSLRTALVG</sequence>